<comment type="subcellular location">
    <subcellularLocation>
        <location evidence="5">Cytoplasm</location>
    </subcellularLocation>
</comment>
<comment type="function">
    <text evidence="5">An accessory protein needed during the final step in the assembly of 30S ribosomal subunit, possibly for assembly of the head region. Essential for efficient processing of 16S rRNA. May be needed both before and after RbfA during the maturation of 16S rRNA. It has affinity for free ribosomal 30S subunits but not for 70S ribosomes.</text>
</comment>
<gene>
    <name evidence="5" type="primary">rimM</name>
    <name evidence="8" type="ORF">CKO40_17630</name>
</gene>
<dbReference type="Pfam" id="PF01782">
    <property type="entry name" value="RimM"/>
    <property type="match status" value="1"/>
</dbReference>
<keyword evidence="4 5" id="KW-0143">Chaperone</keyword>
<dbReference type="Gene3D" id="2.30.30.240">
    <property type="entry name" value="PRC-barrel domain"/>
    <property type="match status" value="1"/>
</dbReference>
<evidence type="ECO:0000256" key="2">
    <source>
        <dbReference type="ARBA" id="ARBA00022517"/>
    </source>
</evidence>
<keyword evidence="1 5" id="KW-0963">Cytoplasm</keyword>
<comment type="similarity">
    <text evidence="5">Belongs to the RimM family.</text>
</comment>
<keyword evidence="3 5" id="KW-0698">rRNA processing</keyword>
<keyword evidence="2 5" id="KW-0690">Ribosome biogenesis</keyword>
<dbReference type="InterPro" id="IPR056792">
    <property type="entry name" value="PRC_RimM"/>
</dbReference>
<evidence type="ECO:0000313" key="9">
    <source>
        <dbReference type="Proteomes" id="UP001296776"/>
    </source>
</evidence>
<feature type="domain" description="Ribosome maturation factor RimM PRC barrel" evidence="7">
    <location>
        <begin position="106"/>
        <end position="170"/>
    </location>
</feature>
<dbReference type="GO" id="GO:0042274">
    <property type="term" value="P:ribosomal small subunit biogenesis"/>
    <property type="evidence" value="ECO:0007669"/>
    <property type="project" value="UniProtKB-UniRule"/>
</dbReference>
<dbReference type="Gene3D" id="2.40.30.60">
    <property type="entry name" value="RimM"/>
    <property type="match status" value="1"/>
</dbReference>
<reference evidence="8" key="1">
    <citation type="submission" date="2017-08" db="EMBL/GenBank/DDBJ databases">
        <authorList>
            <person name="Imhoff J.F."/>
            <person name="Rahn T."/>
            <person name="Kuenzel S."/>
            <person name="Neulinger S.C."/>
        </authorList>
    </citation>
    <scope>NUCLEOTIDE SEQUENCE</scope>
    <source>
        <strain evidence="8">DSM 11080</strain>
    </source>
</reference>
<dbReference type="EMBL" id="NRSJ01000039">
    <property type="protein sequence ID" value="MBK1706317.1"/>
    <property type="molecule type" value="Genomic_DNA"/>
</dbReference>
<evidence type="ECO:0000256" key="3">
    <source>
        <dbReference type="ARBA" id="ARBA00022552"/>
    </source>
</evidence>
<dbReference type="RefSeq" id="WP_200347770.1">
    <property type="nucleotide sequence ID" value="NZ_NRSJ01000039.1"/>
</dbReference>
<name>A0AAJ0U8B1_9GAMM</name>
<comment type="caution">
    <text evidence="8">The sequence shown here is derived from an EMBL/GenBank/DDBJ whole genome shotgun (WGS) entry which is preliminary data.</text>
</comment>
<dbReference type="SUPFAM" id="SSF50346">
    <property type="entry name" value="PRC-barrel domain"/>
    <property type="match status" value="1"/>
</dbReference>
<feature type="domain" description="RimM N-terminal" evidence="6">
    <location>
        <begin position="18"/>
        <end position="95"/>
    </location>
</feature>
<organism evidence="8 9">
    <name type="scientific">Halochromatium glycolicum</name>
    <dbReference type="NCBI Taxonomy" id="85075"/>
    <lineage>
        <taxon>Bacteria</taxon>
        <taxon>Pseudomonadati</taxon>
        <taxon>Pseudomonadota</taxon>
        <taxon>Gammaproteobacteria</taxon>
        <taxon>Chromatiales</taxon>
        <taxon>Chromatiaceae</taxon>
        <taxon>Halochromatium</taxon>
    </lineage>
</organism>
<dbReference type="Pfam" id="PF24986">
    <property type="entry name" value="PRC_RimM"/>
    <property type="match status" value="1"/>
</dbReference>
<dbReference type="GO" id="GO:0005840">
    <property type="term" value="C:ribosome"/>
    <property type="evidence" value="ECO:0007669"/>
    <property type="project" value="InterPro"/>
</dbReference>
<dbReference type="PANTHER" id="PTHR33692:SF1">
    <property type="entry name" value="RIBOSOME MATURATION FACTOR RIMM"/>
    <property type="match status" value="1"/>
</dbReference>
<dbReference type="GO" id="GO:0006364">
    <property type="term" value="P:rRNA processing"/>
    <property type="evidence" value="ECO:0007669"/>
    <property type="project" value="UniProtKB-UniRule"/>
</dbReference>
<dbReference type="Proteomes" id="UP001296776">
    <property type="component" value="Unassembled WGS sequence"/>
</dbReference>
<comment type="domain">
    <text evidence="5">The PRC barrel domain binds ribosomal protein uS19.</text>
</comment>
<evidence type="ECO:0000256" key="4">
    <source>
        <dbReference type="ARBA" id="ARBA00023186"/>
    </source>
</evidence>
<dbReference type="GO" id="GO:0043022">
    <property type="term" value="F:ribosome binding"/>
    <property type="evidence" value="ECO:0007669"/>
    <property type="project" value="InterPro"/>
</dbReference>
<evidence type="ECO:0000256" key="5">
    <source>
        <dbReference type="HAMAP-Rule" id="MF_00014"/>
    </source>
</evidence>
<accession>A0AAJ0U8B1</accession>
<evidence type="ECO:0000313" key="8">
    <source>
        <dbReference type="EMBL" id="MBK1706317.1"/>
    </source>
</evidence>
<comment type="subunit">
    <text evidence="5">Binds ribosomal protein uS19.</text>
</comment>
<keyword evidence="9" id="KW-1185">Reference proteome</keyword>
<dbReference type="PANTHER" id="PTHR33692">
    <property type="entry name" value="RIBOSOME MATURATION FACTOR RIMM"/>
    <property type="match status" value="1"/>
</dbReference>
<proteinExistence type="inferred from homology"/>
<dbReference type="InterPro" id="IPR009000">
    <property type="entry name" value="Transl_B-barrel_sf"/>
</dbReference>
<dbReference type="InterPro" id="IPR002676">
    <property type="entry name" value="RimM_N"/>
</dbReference>
<dbReference type="NCBIfam" id="TIGR02273">
    <property type="entry name" value="16S_RimM"/>
    <property type="match status" value="1"/>
</dbReference>
<dbReference type="InterPro" id="IPR036976">
    <property type="entry name" value="RimM_N_sf"/>
</dbReference>
<dbReference type="SUPFAM" id="SSF50447">
    <property type="entry name" value="Translation proteins"/>
    <property type="match status" value="1"/>
</dbReference>
<dbReference type="InterPro" id="IPR011961">
    <property type="entry name" value="RimM"/>
</dbReference>
<protein>
    <recommendedName>
        <fullName evidence="5">Ribosome maturation factor RimM</fullName>
    </recommendedName>
</protein>
<evidence type="ECO:0000256" key="1">
    <source>
        <dbReference type="ARBA" id="ARBA00022490"/>
    </source>
</evidence>
<dbReference type="GO" id="GO:0005737">
    <property type="term" value="C:cytoplasm"/>
    <property type="evidence" value="ECO:0007669"/>
    <property type="project" value="UniProtKB-SubCell"/>
</dbReference>
<evidence type="ECO:0000259" key="7">
    <source>
        <dbReference type="Pfam" id="PF24986"/>
    </source>
</evidence>
<evidence type="ECO:0000259" key="6">
    <source>
        <dbReference type="Pfam" id="PF01782"/>
    </source>
</evidence>
<sequence>MADSLADTGDRQAGQVVLGRIIGLYGVRGWVKVFSETSPIEGIFRYSPWLVDGVERVVAEQRRHGKGLVARLQGCEDRDAARELLGQTIAIRRSQLPPPSADEFYWVDLQGLAVETAEGRPLGKVSHLVETGANDVLVIQGDRERLVPFVWDQFVLEVDFDSRRIRVDWDPEF</sequence>
<reference evidence="8" key="2">
    <citation type="journal article" date="2020" name="Microorganisms">
        <title>Osmotic Adaptation and Compatible Solute Biosynthesis of Phototrophic Bacteria as Revealed from Genome Analyses.</title>
        <authorList>
            <person name="Imhoff J.F."/>
            <person name="Rahn T."/>
            <person name="Kunzel S."/>
            <person name="Keller A."/>
            <person name="Neulinger S.C."/>
        </authorList>
    </citation>
    <scope>NUCLEOTIDE SEQUENCE</scope>
    <source>
        <strain evidence="8">DSM 11080</strain>
    </source>
</reference>
<dbReference type="InterPro" id="IPR011033">
    <property type="entry name" value="PRC_barrel-like_sf"/>
</dbReference>
<dbReference type="AlphaFoldDB" id="A0AAJ0U8B1"/>
<dbReference type="HAMAP" id="MF_00014">
    <property type="entry name" value="Ribosome_mat_RimM"/>
    <property type="match status" value="1"/>
</dbReference>